<feature type="region of interest" description="Disordered" evidence="1">
    <location>
        <begin position="34"/>
        <end position="85"/>
    </location>
</feature>
<organism evidence="2 3">
    <name type="scientific">Candidatus Daviesbacteria bacterium GW2011_GWA1_42_6</name>
    <dbReference type="NCBI Taxonomy" id="1618420"/>
    <lineage>
        <taxon>Bacteria</taxon>
        <taxon>Candidatus Daviesiibacteriota</taxon>
    </lineage>
</organism>
<comment type="caution">
    <text evidence="2">The sequence shown here is derived from an EMBL/GenBank/DDBJ whole genome shotgun (WGS) entry which is preliminary data.</text>
</comment>
<gene>
    <name evidence="2" type="ORF">UV33_C0026G0011</name>
</gene>
<dbReference type="Proteomes" id="UP000034135">
    <property type="component" value="Unassembled WGS sequence"/>
</dbReference>
<accession>A0A0G1AU00</accession>
<evidence type="ECO:0000313" key="3">
    <source>
        <dbReference type="Proteomes" id="UP000034135"/>
    </source>
</evidence>
<reference evidence="2 3" key="1">
    <citation type="journal article" date="2015" name="Nature">
        <title>rRNA introns, odd ribosomes, and small enigmatic genomes across a large radiation of phyla.</title>
        <authorList>
            <person name="Brown C.T."/>
            <person name="Hug L.A."/>
            <person name="Thomas B.C."/>
            <person name="Sharon I."/>
            <person name="Castelle C.J."/>
            <person name="Singh A."/>
            <person name="Wilkins M.J."/>
            <person name="Williams K.H."/>
            <person name="Banfield J.F."/>
        </authorList>
    </citation>
    <scope>NUCLEOTIDE SEQUENCE [LARGE SCALE GENOMIC DNA]</scope>
</reference>
<name>A0A0G1AU00_9BACT</name>
<proteinExistence type="predicted"/>
<sequence>MATDKSTVEVQPGVDNNAHIEATNQKVAEAVSAISSTPVPSAQLTPPALQQPNIPEASPESSGIQIDWGEHVDAEMGKSPVLTEPNKGILGIFKDMLRKKNPGKVIEPEK</sequence>
<dbReference type="EMBL" id="LCEB01000026">
    <property type="protein sequence ID" value="KKS64439.1"/>
    <property type="molecule type" value="Genomic_DNA"/>
</dbReference>
<evidence type="ECO:0000313" key="2">
    <source>
        <dbReference type="EMBL" id="KKS64439.1"/>
    </source>
</evidence>
<protein>
    <submittedName>
        <fullName evidence="2">Uncharacterized protein</fullName>
    </submittedName>
</protein>
<evidence type="ECO:0000256" key="1">
    <source>
        <dbReference type="SAM" id="MobiDB-lite"/>
    </source>
</evidence>
<feature type="compositionally biased region" description="Polar residues" evidence="1">
    <location>
        <begin position="34"/>
        <end position="64"/>
    </location>
</feature>
<dbReference type="AlphaFoldDB" id="A0A0G1AU00"/>